<dbReference type="PANTHER" id="PTHR33217">
    <property type="entry name" value="TRANSPOSASE FOR INSERTION SEQUENCE ELEMENT IS1081"/>
    <property type="match status" value="1"/>
</dbReference>
<evidence type="ECO:0000313" key="8">
    <source>
        <dbReference type="Proteomes" id="UP000732377"/>
    </source>
</evidence>
<comment type="similarity">
    <text evidence="2 6">Belongs to the transposase mutator family.</text>
</comment>
<name>A0A953I532_SYMTR</name>
<comment type="caution">
    <text evidence="7">The sequence shown here is derived from an EMBL/GenBank/DDBJ whole genome shotgun (WGS) entry which is preliminary data.</text>
</comment>
<evidence type="ECO:0000256" key="6">
    <source>
        <dbReference type="RuleBase" id="RU365089"/>
    </source>
</evidence>
<protein>
    <recommendedName>
        <fullName evidence="6">Mutator family transposase</fullName>
    </recommendedName>
</protein>
<sequence length="255" mass="28354">MRKGTHFPSFLEPRRRVDQALYAVIQEAYVNGVSTRKVDDLVKSMGIEGISKSEVSRICQALDEAVTAFRNRQLDGVYPYVWLDATYVKVRMQGRVLSMAVVVAVGVRDDGEREILGFDVGPAEDAPFWLGFLRSLVARGLQGVQLVISDAHEGLRKAIPVVFAQAVWQRCRVHFMRNVLSLVPKTQQSLVGVVVRSIFLQPDIEAARAQLKKAIGSPEQPRRNYAGLLQGVNDLLHAALRHFPPGSDGVLQNLR</sequence>
<evidence type="ECO:0000256" key="4">
    <source>
        <dbReference type="ARBA" id="ARBA00023125"/>
    </source>
</evidence>
<feature type="non-terminal residue" evidence="7">
    <location>
        <position position="255"/>
    </location>
</feature>
<dbReference type="Pfam" id="PF00872">
    <property type="entry name" value="Transposase_mut"/>
    <property type="match status" value="1"/>
</dbReference>
<gene>
    <name evidence="7" type="ORF">CWE10_16500</name>
</gene>
<dbReference type="GO" id="GO:0006313">
    <property type="term" value="P:DNA transposition"/>
    <property type="evidence" value="ECO:0007669"/>
    <property type="project" value="UniProtKB-UniRule"/>
</dbReference>
<evidence type="ECO:0000256" key="2">
    <source>
        <dbReference type="ARBA" id="ARBA00010961"/>
    </source>
</evidence>
<proteinExistence type="inferred from homology"/>
<dbReference type="Proteomes" id="UP000732377">
    <property type="component" value="Unassembled WGS sequence"/>
</dbReference>
<keyword evidence="4 6" id="KW-0238">DNA-binding</keyword>
<dbReference type="GO" id="GO:0003677">
    <property type="term" value="F:DNA binding"/>
    <property type="evidence" value="ECO:0007669"/>
    <property type="project" value="UniProtKB-UniRule"/>
</dbReference>
<keyword evidence="3 6" id="KW-0815">Transposition</keyword>
<evidence type="ECO:0000313" key="7">
    <source>
        <dbReference type="EMBL" id="MBY6277770.1"/>
    </source>
</evidence>
<dbReference type="NCBIfam" id="NF033543">
    <property type="entry name" value="transpos_IS256"/>
    <property type="match status" value="1"/>
</dbReference>
<dbReference type="GO" id="GO:0004803">
    <property type="term" value="F:transposase activity"/>
    <property type="evidence" value="ECO:0007669"/>
    <property type="project" value="UniProtKB-UniRule"/>
</dbReference>
<dbReference type="PANTHER" id="PTHR33217:SF7">
    <property type="entry name" value="TRANSPOSASE FOR INSERTION SEQUENCE ELEMENT IS1081"/>
    <property type="match status" value="1"/>
</dbReference>
<reference evidence="7" key="1">
    <citation type="submission" date="2017-11" db="EMBL/GenBank/DDBJ databases">
        <title>Three new genomes from thermophilic consortium.</title>
        <authorList>
            <person name="Quaggio R."/>
            <person name="Amgarten D."/>
            <person name="Setubal J.C."/>
        </authorList>
    </citation>
    <scope>NUCLEOTIDE SEQUENCE</scope>
    <source>
        <strain evidence="7">ZCTH01-B2</strain>
    </source>
</reference>
<dbReference type="AlphaFoldDB" id="A0A953I532"/>
<evidence type="ECO:0000256" key="3">
    <source>
        <dbReference type="ARBA" id="ARBA00022578"/>
    </source>
</evidence>
<evidence type="ECO:0000256" key="1">
    <source>
        <dbReference type="ARBA" id="ARBA00002190"/>
    </source>
</evidence>
<comment type="function">
    <text evidence="1 6">Required for the transposition of the insertion element.</text>
</comment>
<organism evidence="7 8">
    <name type="scientific">Symbiobacterium thermophilum</name>
    <dbReference type="NCBI Taxonomy" id="2734"/>
    <lineage>
        <taxon>Bacteria</taxon>
        <taxon>Bacillati</taxon>
        <taxon>Bacillota</taxon>
        <taxon>Clostridia</taxon>
        <taxon>Eubacteriales</taxon>
        <taxon>Symbiobacteriaceae</taxon>
        <taxon>Symbiobacterium</taxon>
    </lineage>
</organism>
<accession>A0A953I532</accession>
<keyword evidence="6" id="KW-0814">Transposable element</keyword>
<keyword evidence="5 6" id="KW-0233">DNA recombination</keyword>
<evidence type="ECO:0000256" key="5">
    <source>
        <dbReference type="ARBA" id="ARBA00023172"/>
    </source>
</evidence>
<dbReference type="InterPro" id="IPR001207">
    <property type="entry name" value="Transposase_mutator"/>
</dbReference>
<dbReference type="EMBL" id="PIUK01000242">
    <property type="protein sequence ID" value="MBY6277770.1"/>
    <property type="molecule type" value="Genomic_DNA"/>
</dbReference>